<keyword evidence="5 7" id="KW-0472">Membrane</keyword>
<dbReference type="InterPro" id="IPR007060">
    <property type="entry name" value="FtsL/DivIC"/>
</dbReference>
<dbReference type="GO" id="GO:0005886">
    <property type="term" value="C:plasma membrane"/>
    <property type="evidence" value="ECO:0007669"/>
    <property type="project" value="UniProtKB-SubCell"/>
</dbReference>
<keyword evidence="7" id="KW-0175">Coiled coil</keyword>
<name>A0A094L4M2_9GAMM</name>
<comment type="subunit">
    <text evidence="7">Part of a complex composed of FtsB, FtsL and FtsQ.</text>
</comment>
<dbReference type="PANTHER" id="PTHR37485:SF1">
    <property type="entry name" value="CELL DIVISION PROTEIN FTSB"/>
    <property type="match status" value="1"/>
</dbReference>
<evidence type="ECO:0000256" key="4">
    <source>
        <dbReference type="ARBA" id="ARBA00022989"/>
    </source>
</evidence>
<evidence type="ECO:0000256" key="6">
    <source>
        <dbReference type="ARBA" id="ARBA00023306"/>
    </source>
</evidence>
<keyword evidence="2 7" id="KW-0132">Cell division</keyword>
<dbReference type="PANTHER" id="PTHR37485">
    <property type="entry name" value="CELL DIVISION PROTEIN FTSB"/>
    <property type="match status" value="1"/>
</dbReference>
<accession>A0A094L4M2</accession>
<gene>
    <name evidence="7" type="primary">ftsB</name>
    <name evidence="8" type="ORF">IDAT_00555</name>
</gene>
<proteinExistence type="inferred from homology"/>
<dbReference type="RefSeq" id="WP_034729164.1">
    <property type="nucleotide sequence ID" value="NZ_JPIN01000001.1"/>
</dbReference>
<dbReference type="eggNOG" id="COG2919">
    <property type="taxonomic scope" value="Bacteria"/>
</dbReference>
<dbReference type="AlphaFoldDB" id="A0A094L4M2"/>
<evidence type="ECO:0000313" key="9">
    <source>
        <dbReference type="Proteomes" id="UP000053718"/>
    </source>
</evidence>
<comment type="similarity">
    <text evidence="7">Belongs to the FtsB family.</text>
</comment>
<dbReference type="GO" id="GO:0030428">
    <property type="term" value="C:cell septum"/>
    <property type="evidence" value="ECO:0007669"/>
    <property type="project" value="TreeGrafter"/>
</dbReference>
<keyword evidence="1 7" id="KW-1003">Cell membrane</keyword>
<feature type="topological domain" description="Cytoplasmic" evidence="7">
    <location>
        <begin position="1"/>
        <end position="3"/>
    </location>
</feature>
<organism evidence="8 9">
    <name type="scientific">Pseudidiomarina atlantica</name>
    <dbReference type="NCBI Taxonomy" id="1517416"/>
    <lineage>
        <taxon>Bacteria</taxon>
        <taxon>Pseudomonadati</taxon>
        <taxon>Pseudomonadota</taxon>
        <taxon>Gammaproteobacteria</taxon>
        <taxon>Alteromonadales</taxon>
        <taxon>Idiomarinaceae</taxon>
        <taxon>Pseudidiomarina</taxon>
    </lineage>
</organism>
<dbReference type="GO" id="GO:0032153">
    <property type="term" value="C:cell division site"/>
    <property type="evidence" value="ECO:0007669"/>
    <property type="project" value="UniProtKB-UniRule"/>
</dbReference>
<evidence type="ECO:0000313" key="8">
    <source>
        <dbReference type="EMBL" id="KFZ29633.1"/>
    </source>
</evidence>
<comment type="caution">
    <text evidence="8">The sequence shown here is derived from an EMBL/GenBank/DDBJ whole genome shotgun (WGS) entry which is preliminary data.</text>
</comment>
<comment type="subcellular location">
    <subcellularLocation>
        <location evidence="7">Cell inner membrane</location>
        <topology evidence="7">Single-pass type II membrane protein</topology>
    </subcellularLocation>
    <text evidence="7">Localizes to the division septum.</text>
</comment>
<evidence type="ECO:0000256" key="5">
    <source>
        <dbReference type="ARBA" id="ARBA00023136"/>
    </source>
</evidence>
<dbReference type="EMBL" id="JPIN01000001">
    <property type="protein sequence ID" value="KFZ29633.1"/>
    <property type="molecule type" value="Genomic_DNA"/>
</dbReference>
<keyword evidence="3 7" id="KW-0812">Transmembrane</keyword>
<feature type="coiled-coil region" evidence="7">
    <location>
        <begin position="29"/>
        <end position="63"/>
    </location>
</feature>
<keyword evidence="4 7" id="KW-1133">Transmembrane helix</keyword>
<protein>
    <recommendedName>
        <fullName evidence="7">Cell division protein FtsB</fullName>
    </recommendedName>
</protein>
<keyword evidence="6 7" id="KW-0131">Cell cycle</keyword>
<dbReference type="OrthoDB" id="7061211at2"/>
<comment type="function">
    <text evidence="7">Essential cell division protein. May link together the upstream cell division proteins, which are predominantly cytoplasmic, with the downstream cell division proteins, which are predominantly periplasmic.</text>
</comment>
<feature type="topological domain" description="Periplasmic" evidence="7">
    <location>
        <begin position="22"/>
        <end position="98"/>
    </location>
</feature>
<dbReference type="NCBIfam" id="NF002058">
    <property type="entry name" value="PRK00888.1"/>
    <property type="match status" value="1"/>
</dbReference>
<evidence type="ECO:0000256" key="2">
    <source>
        <dbReference type="ARBA" id="ARBA00022618"/>
    </source>
</evidence>
<dbReference type="STRING" id="1517416.IDAT_00555"/>
<keyword evidence="7" id="KW-0997">Cell inner membrane</keyword>
<sequence length="98" mass="11745">MRLLKLFLVLLLVALQYRLWFGDNSLPEYWHLQEEVARQAETNEKLRQRNQVLIADIEDLREGEIALEERARNELGLIKQDETFFRLVPTQTNQYDDN</sequence>
<dbReference type="InterPro" id="IPR023081">
    <property type="entry name" value="Cell_div_FtsB"/>
</dbReference>
<dbReference type="Proteomes" id="UP000053718">
    <property type="component" value="Unassembled WGS sequence"/>
</dbReference>
<dbReference type="Pfam" id="PF04977">
    <property type="entry name" value="DivIC"/>
    <property type="match status" value="1"/>
</dbReference>
<keyword evidence="9" id="KW-1185">Reference proteome</keyword>
<evidence type="ECO:0000256" key="3">
    <source>
        <dbReference type="ARBA" id="ARBA00022692"/>
    </source>
</evidence>
<reference evidence="8 9" key="1">
    <citation type="submission" date="2014-06" db="EMBL/GenBank/DDBJ databases">
        <title>Draft genome sequence of Idiomarina sp. MCCC 1A10513.</title>
        <authorList>
            <person name="Du J."/>
            <person name="Lai Q."/>
            <person name="Shao Z."/>
        </authorList>
    </citation>
    <scope>NUCLEOTIDE SEQUENCE [LARGE SCALE GENOMIC DNA]</scope>
    <source>
        <strain evidence="8 9">MCCC 1A10513</strain>
    </source>
</reference>
<dbReference type="GO" id="GO:0043093">
    <property type="term" value="P:FtsZ-dependent cytokinesis"/>
    <property type="evidence" value="ECO:0007669"/>
    <property type="project" value="UniProtKB-UniRule"/>
</dbReference>
<dbReference type="HAMAP" id="MF_00599">
    <property type="entry name" value="FtsB"/>
    <property type="match status" value="1"/>
</dbReference>
<evidence type="ECO:0000256" key="7">
    <source>
        <dbReference type="HAMAP-Rule" id="MF_00599"/>
    </source>
</evidence>
<evidence type="ECO:0000256" key="1">
    <source>
        <dbReference type="ARBA" id="ARBA00022475"/>
    </source>
</evidence>